<dbReference type="AlphaFoldDB" id="A0A1G7DCE8"/>
<sequence length="116" mass="12803">MSILKSLDDTTNSAAEAGEAYVKSTKKYFELKVFQQLTTLSSYLLKIVLFGSLCVLGLIFIAVAGAAALGAYFDSMALGYLIVGGIFFLLVLLIYLVRKRIDRIIIQKLSKTYFDS</sequence>
<name>A0A1G7DCE8_9FLAO</name>
<proteinExistence type="predicted"/>
<keyword evidence="2" id="KW-1185">Reference proteome</keyword>
<accession>A0A1G7DCE8</accession>
<evidence type="ECO:0000313" key="1">
    <source>
        <dbReference type="EMBL" id="SDE49231.1"/>
    </source>
</evidence>
<protein>
    <submittedName>
        <fullName evidence="1">Uncharacterized protein</fullName>
    </submittedName>
</protein>
<dbReference type="RefSeq" id="WP_024482078.1">
    <property type="nucleotide sequence ID" value="NZ_CANLPS010000001.1"/>
</dbReference>
<dbReference type="GeneID" id="78060386"/>
<organism evidence="1 2">
    <name type="scientific">Cellulophaga baltica</name>
    <dbReference type="NCBI Taxonomy" id="76594"/>
    <lineage>
        <taxon>Bacteria</taxon>
        <taxon>Pseudomonadati</taxon>
        <taxon>Bacteroidota</taxon>
        <taxon>Flavobacteriia</taxon>
        <taxon>Flavobacteriales</taxon>
        <taxon>Flavobacteriaceae</taxon>
        <taxon>Cellulophaga</taxon>
    </lineage>
</organism>
<dbReference type="Proteomes" id="UP000182114">
    <property type="component" value="Unassembled WGS sequence"/>
</dbReference>
<reference evidence="2" key="1">
    <citation type="submission" date="2016-10" db="EMBL/GenBank/DDBJ databases">
        <authorList>
            <person name="Varghese N."/>
            <person name="Submissions S."/>
        </authorList>
    </citation>
    <scope>NUCLEOTIDE SEQUENCE [LARGE SCALE GENOMIC DNA]</scope>
    <source>
        <strain evidence="2">DSM 24729</strain>
    </source>
</reference>
<gene>
    <name evidence="1" type="ORF">SAMN04487992_101481</name>
</gene>
<evidence type="ECO:0000313" key="2">
    <source>
        <dbReference type="Proteomes" id="UP000182114"/>
    </source>
</evidence>
<dbReference type="EMBL" id="FNBD01000001">
    <property type="protein sequence ID" value="SDE49231.1"/>
    <property type="molecule type" value="Genomic_DNA"/>
</dbReference>
<dbReference type="eggNOG" id="ENOG503118R">
    <property type="taxonomic scope" value="Bacteria"/>
</dbReference>